<evidence type="ECO:0000313" key="1">
    <source>
        <dbReference type="EMBL" id="ESA17841.1"/>
    </source>
</evidence>
<reference evidence="1" key="1">
    <citation type="submission" date="2013-07" db="EMBL/GenBank/DDBJ databases">
        <title>The genome of an arbuscular mycorrhizal fungus provides insights into the evolution of the oldest plant symbiosis.</title>
        <authorList>
            <consortium name="DOE Joint Genome Institute"/>
            <person name="Tisserant E."/>
            <person name="Malbreil M."/>
            <person name="Kuo A."/>
            <person name="Kohler A."/>
            <person name="Symeonidi A."/>
            <person name="Balestrini R."/>
            <person name="Charron P."/>
            <person name="Duensing N."/>
            <person name="Frei-dit-Frey N."/>
            <person name="Gianinazzi-Pearson V."/>
            <person name="Gilbert B."/>
            <person name="Handa Y."/>
            <person name="Hijri M."/>
            <person name="Kaul R."/>
            <person name="Kawaguchi M."/>
            <person name="Krajinski F."/>
            <person name="Lammers P."/>
            <person name="Lapierre D."/>
            <person name="Masclaux F.G."/>
            <person name="Murat C."/>
            <person name="Morin E."/>
            <person name="Ndikumana S."/>
            <person name="Pagni M."/>
            <person name="Petitpierre D."/>
            <person name="Requena N."/>
            <person name="Rosikiewicz P."/>
            <person name="Riley R."/>
            <person name="Saito K."/>
            <person name="San Clemente H."/>
            <person name="Shapiro H."/>
            <person name="van Tuinen D."/>
            <person name="Becard G."/>
            <person name="Bonfante P."/>
            <person name="Paszkowski U."/>
            <person name="Shachar-Hill Y."/>
            <person name="Young J.P."/>
            <person name="Sanders I.R."/>
            <person name="Henrissat B."/>
            <person name="Rensing S.A."/>
            <person name="Grigoriev I.V."/>
            <person name="Corradi N."/>
            <person name="Roux C."/>
            <person name="Martin F."/>
        </authorList>
    </citation>
    <scope>NUCLEOTIDE SEQUENCE</scope>
    <source>
        <strain evidence="1">DAOM 197198</strain>
    </source>
</reference>
<feature type="non-terminal residue" evidence="1">
    <location>
        <position position="1"/>
    </location>
</feature>
<sequence>FFVYPVTPPLDMRKSLISTGRAQSIIITSARACTSDAQVVFSSNVVEIIFFRALSFRNYHQSLLRWDVVATGLGVVKALAIAFTSFSPKLSQTIRWAILLMVFLSGMILDIWHILTSPASSPPSLGITQLLLQQIL</sequence>
<name>U9UQG6_RHIID</name>
<accession>U9UQG6</accession>
<organism evidence="1">
    <name type="scientific">Rhizophagus irregularis (strain DAOM 181602 / DAOM 197198 / MUCL 43194)</name>
    <name type="common">Arbuscular mycorrhizal fungus</name>
    <name type="synonym">Glomus intraradices</name>
    <dbReference type="NCBI Taxonomy" id="747089"/>
    <lineage>
        <taxon>Eukaryota</taxon>
        <taxon>Fungi</taxon>
        <taxon>Fungi incertae sedis</taxon>
        <taxon>Mucoromycota</taxon>
        <taxon>Glomeromycotina</taxon>
        <taxon>Glomeromycetes</taxon>
        <taxon>Glomerales</taxon>
        <taxon>Glomeraceae</taxon>
        <taxon>Rhizophagus</taxon>
    </lineage>
</organism>
<dbReference type="HOGENOM" id="CLU_1880446_0_0_1"/>
<protein>
    <submittedName>
        <fullName evidence="1">Uncharacterized protein</fullName>
    </submittedName>
</protein>
<dbReference type="EMBL" id="KI279791">
    <property type="protein sequence ID" value="ESA17841.1"/>
    <property type="molecule type" value="Genomic_DNA"/>
</dbReference>
<gene>
    <name evidence="1" type="ORF">GLOINDRAFT_21352</name>
</gene>
<proteinExistence type="predicted"/>
<dbReference type="AlphaFoldDB" id="U9UQG6"/>